<sequence length="160" mass="18657">MNMEINTSAKETVDSLKKIFDKHKNDRICIMATTCCGKSTLHELIPETVDMDDELWPQLTEEEEAHLCQKPWTKEIGDFAGRLVRERVTVKPGHPLFTLILLDCEVLVYLDISDELLAEHCKKRQADFQDAKNINDAIKNTWNKQREMNDRVCYYLKITE</sequence>
<evidence type="ECO:0000313" key="1">
    <source>
        <dbReference type="EMBL" id="PPK79961.1"/>
    </source>
</evidence>
<dbReference type="InterPro" id="IPR027417">
    <property type="entry name" value="P-loop_NTPase"/>
</dbReference>
<organism evidence="1 2">
    <name type="scientific">Lacrimispora xylanisolvens</name>
    <dbReference type="NCBI Taxonomy" id="384636"/>
    <lineage>
        <taxon>Bacteria</taxon>
        <taxon>Bacillati</taxon>
        <taxon>Bacillota</taxon>
        <taxon>Clostridia</taxon>
        <taxon>Lachnospirales</taxon>
        <taxon>Lachnospiraceae</taxon>
        <taxon>Lacrimispora</taxon>
    </lineage>
</organism>
<dbReference type="RefSeq" id="WP_104437853.1">
    <property type="nucleotide sequence ID" value="NZ_PTJA01000008.1"/>
</dbReference>
<keyword evidence="2" id="KW-1185">Reference proteome</keyword>
<proteinExistence type="predicted"/>
<comment type="caution">
    <text evidence="1">The sequence shown here is derived from an EMBL/GenBank/DDBJ whole genome shotgun (WGS) entry which is preliminary data.</text>
</comment>
<evidence type="ECO:0000313" key="2">
    <source>
        <dbReference type="Proteomes" id="UP000237749"/>
    </source>
</evidence>
<dbReference type="EMBL" id="PTJA01000008">
    <property type="protein sequence ID" value="PPK79961.1"/>
    <property type="molecule type" value="Genomic_DNA"/>
</dbReference>
<dbReference type="AlphaFoldDB" id="A0A2S6HQT3"/>
<dbReference type="SUPFAM" id="SSF52540">
    <property type="entry name" value="P-loop containing nucleoside triphosphate hydrolases"/>
    <property type="match status" value="1"/>
</dbReference>
<gene>
    <name evidence="1" type="ORF">BXY41_108186</name>
</gene>
<reference evidence="1 2" key="1">
    <citation type="submission" date="2018-02" db="EMBL/GenBank/DDBJ databases">
        <title>Genomic Encyclopedia of Archaeal and Bacterial Type Strains, Phase II (KMG-II): from individual species to whole genera.</title>
        <authorList>
            <person name="Goeker M."/>
        </authorList>
    </citation>
    <scope>NUCLEOTIDE SEQUENCE [LARGE SCALE GENOMIC DNA]</scope>
    <source>
        <strain evidence="1 2">DSM 3808</strain>
    </source>
</reference>
<dbReference type="Proteomes" id="UP000237749">
    <property type="component" value="Unassembled WGS sequence"/>
</dbReference>
<accession>A0A2S6HQT3</accession>
<name>A0A2S6HQT3_9FIRM</name>
<protein>
    <submittedName>
        <fullName evidence="1">Uncharacterized protein</fullName>
    </submittedName>
</protein>